<keyword evidence="2" id="KW-0328">Glycosyltransferase</keyword>
<dbReference type="EC" id="2.4.-.-" evidence="2"/>
<feature type="transmembrane region" description="Helical" evidence="1">
    <location>
        <begin position="708"/>
        <end position="727"/>
    </location>
</feature>
<dbReference type="Pfam" id="PF13641">
    <property type="entry name" value="Glyco_tranf_2_3"/>
    <property type="match status" value="1"/>
</dbReference>
<dbReference type="Proteomes" id="UP001595891">
    <property type="component" value="Unassembled WGS sequence"/>
</dbReference>
<feature type="transmembrane region" description="Helical" evidence="1">
    <location>
        <begin position="551"/>
        <end position="577"/>
    </location>
</feature>
<dbReference type="InterPro" id="IPR029044">
    <property type="entry name" value="Nucleotide-diphossugar_trans"/>
</dbReference>
<feature type="transmembrane region" description="Helical" evidence="1">
    <location>
        <begin position="498"/>
        <end position="531"/>
    </location>
</feature>
<sequence>MHPSRQSVTAIVVAHDGARWLRETLEGVLRQTRPLDRVVGVDNGSRDGGGKLLTEAFGANSVLTQPRSAGFGESVAAVLERLPRTGGEEWIWLLHDDCAPHPQALEALLWAASEDEKVAILGPKLRDWLDRRVLLEAGVTVDRSGRRDTGLEPREFDQGQHDGIRKVLSVSTAGMLIRRDVWDELGGLDAGLPLFRDDLDLCWRATAAGYHVLNVTAAVAWHAEAAARRRRRMTASTDHPRRLDRRNAMLVVMANLPFGPMLWSLVRNTFGSLLRTLLLLLAKQPANALDEVVALVSVLGSPRRLMRARKARGKGRKQGYPVVKKLFTPSGMAYRRLADMIQSYLSGAGPIDSAGRHHAVIAEPGGDDDGDELLTDAGLMQRIFSNPGVLLFLTLLAVTVAAERSLLYGGLLGGGGLVPVVGGASDLWSFYTSGYHPSGLGTDAWAPPYVAVVAALSTVLLGKTWLAVTVLLLGCVPLAGLSAYFATRTMISYPLARVWLAASYALLPVAMGIVSGGRLGTAVVFVLLPAYAALASKVIMGERRGARRAAWGLGLLLAVGTAFAPLVYVLVAVLAGLAAVSFGGVRRGVGVSLGIAMAVPLALLFPWLGQIAADPGRILLEAGLHRPGLADPRLPAEALLLLGPGGPGVPPIWVTGGLIAAALAALLFRRHKMVVIVGWGVTVFGVLVAIVAARVSVAGAPAWPGVPLAFAATGLIVAAALTGHRIVELHRAGGLRRAAAALMVLVACTTPVLVAGLWIRDGARGPLQRGVPSVISDFAAASSTKGEGTVVLRSEAGGGLGFTVLRGRTPLLGETDLPVSAPMRERLSGLVAGIVSGRGGDDALTLATYGVRFVAVPAPIDPKVLRSLDSDPALVRVNLSATAGLWRMAQPLGRAYLTGGGGPPTPVPYTVTRDGGLTATVPAGPADRTLVLAEPAGAGGWTARSAGVSLTGRAVDGWAQGFVVPVAGGAVTVTHEAFWHDVWLWAQVALVALVLILASPGARGTEVVEEYVEAPVEQREAEGVLVR</sequence>
<evidence type="ECO:0000313" key="2">
    <source>
        <dbReference type="EMBL" id="MFC4586490.1"/>
    </source>
</evidence>
<keyword evidence="2" id="KW-0808">Transferase</keyword>
<dbReference type="GO" id="GO:0016757">
    <property type="term" value="F:glycosyltransferase activity"/>
    <property type="evidence" value="ECO:0007669"/>
    <property type="project" value="UniProtKB-KW"/>
</dbReference>
<dbReference type="EMBL" id="JBHSFN010000005">
    <property type="protein sequence ID" value="MFC4586490.1"/>
    <property type="molecule type" value="Genomic_DNA"/>
</dbReference>
<feature type="transmembrane region" description="Helical" evidence="1">
    <location>
        <begin position="739"/>
        <end position="759"/>
    </location>
</feature>
<dbReference type="PANTHER" id="PTHR43685">
    <property type="entry name" value="GLYCOSYLTRANSFERASE"/>
    <property type="match status" value="1"/>
</dbReference>
<dbReference type="RefSeq" id="WP_262841519.1">
    <property type="nucleotide sequence ID" value="NZ_JANZYP010000005.1"/>
</dbReference>
<gene>
    <name evidence="2" type="ORF">ACFO8L_10425</name>
</gene>
<keyword evidence="1" id="KW-0472">Membrane</keyword>
<feature type="transmembrane region" description="Helical" evidence="1">
    <location>
        <begin position="589"/>
        <end position="609"/>
    </location>
</feature>
<feature type="transmembrane region" description="Helical" evidence="1">
    <location>
        <begin position="675"/>
        <end position="696"/>
    </location>
</feature>
<proteinExistence type="predicted"/>
<dbReference type="InterPro" id="IPR050834">
    <property type="entry name" value="Glycosyltransf_2"/>
</dbReference>
<name>A0ABV9EDQ4_9ACTN</name>
<reference evidence="3" key="1">
    <citation type="journal article" date="2019" name="Int. J. Syst. Evol. Microbiol.">
        <title>The Global Catalogue of Microorganisms (GCM) 10K type strain sequencing project: providing services to taxonomists for standard genome sequencing and annotation.</title>
        <authorList>
            <consortium name="The Broad Institute Genomics Platform"/>
            <consortium name="The Broad Institute Genome Sequencing Center for Infectious Disease"/>
            <person name="Wu L."/>
            <person name="Ma J."/>
        </authorList>
    </citation>
    <scope>NUCLEOTIDE SEQUENCE [LARGE SCALE GENOMIC DNA]</scope>
    <source>
        <strain evidence="3">CCUG 49560</strain>
    </source>
</reference>
<keyword evidence="1" id="KW-0812">Transmembrane</keyword>
<dbReference type="SUPFAM" id="SSF53448">
    <property type="entry name" value="Nucleotide-diphospho-sugar transferases"/>
    <property type="match status" value="1"/>
</dbReference>
<feature type="transmembrane region" description="Helical" evidence="1">
    <location>
        <begin position="650"/>
        <end position="668"/>
    </location>
</feature>
<accession>A0ABV9EDQ4</accession>
<keyword evidence="1" id="KW-1133">Transmembrane helix</keyword>
<organism evidence="2 3">
    <name type="scientific">Sphaerisporangium corydalis</name>
    <dbReference type="NCBI Taxonomy" id="1441875"/>
    <lineage>
        <taxon>Bacteria</taxon>
        <taxon>Bacillati</taxon>
        <taxon>Actinomycetota</taxon>
        <taxon>Actinomycetes</taxon>
        <taxon>Streptosporangiales</taxon>
        <taxon>Streptosporangiaceae</taxon>
        <taxon>Sphaerisporangium</taxon>
    </lineage>
</organism>
<dbReference type="PANTHER" id="PTHR43685:SF3">
    <property type="entry name" value="SLR2126 PROTEIN"/>
    <property type="match status" value="1"/>
</dbReference>
<feature type="transmembrane region" description="Helical" evidence="1">
    <location>
        <begin position="383"/>
        <end position="402"/>
    </location>
</feature>
<evidence type="ECO:0000256" key="1">
    <source>
        <dbReference type="SAM" id="Phobius"/>
    </source>
</evidence>
<evidence type="ECO:0000313" key="3">
    <source>
        <dbReference type="Proteomes" id="UP001595891"/>
    </source>
</evidence>
<protein>
    <submittedName>
        <fullName evidence="2">Glycosyltransferase</fullName>
        <ecNumber evidence="2">2.4.-.-</ecNumber>
    </submittedName>
</protein>
<comment type="caution">
    <text evidence="2">The sequence shown here is derived from an EMBL/GenBank/DDBJ whole genome shotgun (WGS) entry which is preliminary data.</text>
</comment>
<dbReference type="Gene3D" id="3.90.550.10">
    <property type="entry name" value="Spore Coat Polysaccharide Biosynthesis Protein SpsA, Chain A"/>
    <property type="match status" value="1"/>
</dbReference>
<keyword evidence="3" id="KW-1185">Reference proteome</keyword>
<feature type="transmembrane region" description="Helical" evidence="1">
    <location>
        <begin position="465"/>
        <end position="486"/>
    </location>
</feature>